<comment type="caution">
    <text evidence="5">The sequence shown here is derived from an EMBL/GenBank/DDBJ whole genome shotgun (WGS) entry which is preliminary data.</text>
</comment>
<dbReference type="CDD" id="cd12914">
    <property type="entry name" value="PDC1_DGC_like"/>
    <property type="match status" value="1"/>
</dbReference>
<dbReference type="SUPFAM" id="SSF55073">
    <property type="entry name" value="Nucleotide cyclase"/>
    <property type="match status" value="1"/>
</dbReference>
<dbReference type="GO" id="GO:0003824">
    <property type="term" value="F:catalytic activity"/>
    <property type="evidence" value="ECO:0007669"/>
    <property type="project" value="UniProtKB-ARBA"/>
</dbReference>
<dbReference type="SMART" id="SM00091">
    <property type="entry name" value="PAS"/>
    <property type="match status" value="5"/>
</dbReference>
<dbReference type="SMART" id="SM00267">
    <property type="entry name" value="GGDEF"/>
    <property type="match status" value="1"/>
</dbReference>
<dbReference type="Pfam" id="PF08447">
    <property type="entry name" value="PAS_3"/>
    <property type="match status" value="2"/>
</dbReference>
<dbReference type="InterPro" id="IPR000160">
    <property type="entry name" value="GGDEF_dom"/>
</dbReference>
<dbReference type="Pfam" id="PF00990">
    <property type="entry name" value="GGDEF"/>
    <property type="match status" value="1"/>
</dbReference>
<dbReference type="InterPro" id="IPR035965">
    <property type="entry name" value="PAS-like_dom_sf"/>
</dbReference>
<dbReference type="EMBL" id="PEKC01000034">
    <property type="protein sequence ID" value="PII35806.1"/>
    <property type="molecule type" value="Genomic_DNA"/>
</dbReference>
<evidence type="ECO:0000259" key="4">
    <source>
        <dbReference type="PROSITE" id="PS50887"/>
    </source>
</evidence>
<dbReference type="Gene3D" id="3.30.70.270">
    <property type="match status" value="1"/>
</dbReference>
<evidence type="ECO:0000313" key="5">
    <source>
        <dbReference type="EMBL" id="PII35806.1"/>
    </source>
</evidence>
<dbReference type="SMART" id="SM00086">
    <property type="entry name" value="PAC"/>
    <property type="match status" value="3"/>
</dbReference>
<dbReference type="InterPro" id="IPR043128">
    <property type="entry name" value="Rev_trsase/Diguanyl_cyclase"/>
</dbReference>
<accession>A0A2G7T7D8</accession>
<keyword evidence="1" id="KW-1133">Transmembrane helix</keyword>
<feature type="domain" description="PAS" evidence="2">
    <location>
        <begin position="474"/>
        <end position="546"/>
    </location>
</feature>
<dbReference type="CDD" id="cd00130">
    <property type="entry name" value="PAS"/>
    <property type="match status" value="1"/>
</dbReference>
<feature type="domain" description="PAC" evidence="3">
    <location>
        <begin position="549"/>
        <end position="602"/>
    </location>
</feature>
<dbReference type="Gene3D" id="3.30.450.20">
    <property type="entry name" value="PAS domain"/>
    <property type="match status" value="6"/>
</dbReference>
<gene>
    <name evidence="5" type="ORF">CTI11_11610</name>
</gene>
<dbReference type="PROSITE" id="PS50112">
    <property type="entry name" value="PAS"/>
    <property type="match status" value="1"/>
</dbReference>
<feature type="transmembrane region" description="Helical" evidence="1">
    <location>
        <begin position="309"/>
        <end position="330"/>
    </location>
</feature>
<dbReference type="PROSITE" id="PS50887">
    <property type="entry name" value="GGDEF"/>
    <property type="match status" value="1"/>
</dbReference>
<dbReference type="InterPro" id="IPR001610">
    <property type="entry name" value="PAC"/>
</dbReference>
<dbReference type="PANTHER" id="PTHR44757">
    <property type="entry name" value="DIGUANYLATE CYCLASE DGCP"/>
    <property type="match status" value="1"/>
</dbReference>
<dbReference type="CDD" id="cd12915">
    <property type="entry name" value="PDC2_DGC_like"/>
    <property type="match status" value="1"/>
</dbReference>
<reference evidence="5" key="1">
    <citation type="submission" date="2017-10" db="EMBL/GenBank/DDBJ databases">
        <title>Chryseobacterium sp. B5 is a hydrocarbonoclastic and plant growth promoting bacterium.</title>
        <authorList>
            <person name="Thijs S."/>
            <person name="Gkorezis P."/>
            <person name="Van Hamme J."/>
        </authorList>
    </citation>
    <scope>NUCLEOTIDE SEQUENCE</scope>
    <source>
        <strain evidence="5">B5</strain>
    </source>
</reference>
<dbReference type="NCBIfam" id="TIGR00254">
    <property type="entry name" value="GGDEF"/>
    <property type="match status" value="1"/>
</dbReference>
<protein>
    <submittedName>
        <fullName evidence="5">Sensor domain-containing diguanylate cyclase</fullName>
    </submittedName>
</protein>
<dbReference type="AlphaFoldDB" id="A0A2G7T7D8"/>
<dbReference type="CDD" id="cd01949">
    <property type="entry name" value="GGDEF"/>
    <property type="match status" value="1"/>
</dbReference>
<proteinExistence type="predicted"/>
<dbReference type="InterPro" id="IPR013655">
    <property type="entry name" value="PAS_fold_3"/>
</dbReference>
<dbReference type="PROSITE" id="PS50113">
    <property type="entry name" value="PAC"/>
    <property type="match status" value="2"/>
</dbReference>
<evidence type="ECO:0000256" key="1">
    <source>
        <dbReference type="SAM" id="Phobius"/>
    </source>
</evidence>
<dbReference type="InterPro" id="IPR052155">
    <property type="entry name" value="Biofilm_reg_signaling"/>
</dbReference>
<keyword evidence="1" id="KW-0472">Membrane</keyword>
<dbReference type="PANTHER" id="PTHR44757:SF2">
    <property type="entry name" value="BIOFILM ARCHITECTURE MAINTENANCE PROTEIN MBAA"/>
    <property type="match status" value="1"/>
</dbReference>
<dbReference type="Pfam" id="PF13188">
    <property type="entry name" value="PAS_8"/>
    <property type="match status" value="1"/>
</dbReference>
<feature type="domain" description="PAC" evidence="3">
    <location>
        <begin position="422"/>
        <end position="473"/>
    </location>
</feature>
<organism evidence="5">
    <name type="scientific">Chryseobacterium sp. B5</name>
    <dbReference type="NCBI Taxonomy" id="2050562"/>
    <lineage>
        <taxon>Bacteria</taxon>
        <taxon>Pseudomonadati</taxon>
        <taxon>Bacteroidota</taxon>
        <taxon>Flavobacteriia</taxon>
        <taxon>Flavobacteriales</taxon>
        <taxon>Weeksellaceae</taxon>
        <taxon>Chryseobacterium group</taxon>
        <taxon>Chryseobacterium</taxon>
    </lineage>
</organism>
<evidence type="ECO:0000259" key="2">
    <source>
        <dbReference type="PROSITE" id="PS50112"/>
    </source>
</evidence>
<dbReference type="InterPro" id="IPR054327">
    <property type="entry name" value="His-kinase-like_sensor"/>
</dbReference>
<feature type="transmembrane region" description="Helical" evidence="1">
    <location>
        <begin position="27"/>
        <end position="47"/>
    </location>
</feature>
<sequence length="1015" mass="113607">MMFDMRAKPPRSLSRLLNAEPLTQTTVAVWVGLCCVLLATVAYWTVLVDSHRTQRSFTESQSWLRVGQMSHAVSVQVQTLLSGLDYTMRGLESDFADGDVDGFRRAVQTTFDAYPAGTFLQIAVADEKGDIVYSNLQQEAQTRAAKVSIRDREHFQVHANRENMGMFIGRPVQGRVSHKWTIQLSRALYRQGQFSGVLVLSLSPEYISRYFQSIFDGANDVILLLRTDGAYLARSQVQEQVMGRSVSDVRVALFAPALERGTYEAESSVDGVQRMYAWSRVEGYPLIVSAGLDKKAIFESLEASLERGLLRNGIGTAVLLLGMLLTLWLARQRQLSERMRLQGERRFARLAQEVPGGLFQFRIGADGQFRFPFTSPGFFELHGAKADAARFADHELLKRVHPEDLPALAASVQASVGSKGVWEHKYRVYGPAGELRWLHGHARPQQEEDGSLLWHGYVHDVTQDQAMQESIRHSEERLRLTVGAVRDGLWQWDCRSGHVEWDARCYQMLGFEAAQFPMNYDAFCAMVHPSDRARMLARLQRHAEAGADFRVEMRLRSSADSWLWVESRGEITQRDADGKPVRMLGTHTDIQQRVEQSRLIKALLDRGSALIVMAGPQREILYANERAVQTFEIETDRLPGGVNFRSLHVSDESSERFGQLYAQLNARGTVRTEWILRMPSGSGHWFDMQGSLLDPDEDDGRVIWTMIDTDARRRAETALAETQHRLEAIIDRFPAGILVTDAQGRQVLAANRMLAAALRLDMAPAALVGLGMPALIQLLPPSVAGVLSAGPVAGRSMHELPDDHYVEIEGMQLRDGDRSIGHCWVFHDATERQQRESQLETLALTDALTGIPNRRAFMERLAMELDHLRSGLVAHSTLIMLDIDHFKQVNDGYGHAVGDIVLKELLASVAQEMRKEDMVGRLGGEEFAVLLSDTDAEVGLRRAESLRETVAARAIDAGMAGDLRITISLGVYELERSDASAQGCLERADAALYYSKRNGRNQSTLWSERLPAIAR</sequence>
<dbReference type="SUPFAM" id="SSF55785">
    <property type="entry name" value="PYP-like sensor domain (PAS domain)"/>
    <property type="match status" value="4"/>
</dbReference>
<feature type="domain" description="GGDEF" evidence="4">
    <location>
        <begin position="874"/>
        <end position="1008"/>
    </location>
</feature>
<dbReference type="FunFam" id="3.30.70.270:FF:000001">
    <property type="entry name" value="Diguanylate cyclase domain protein"/>
    <property type="match status" value="1"/>
</dbReference>
<dbReference type="InterPro" id="IPR029787">
    <property type="entry name" value="Nucleotide_cyclase"/>
</dbReference>
<dbReference type="InterPro" id="IPR000014">
    <property type="entry name" value="PAS"/>
</dbReference>
<dbReference type="Pfam" id="PF08448">
    <property type="entry name" value="PAS_4"/>
    <property type="match status" value="1"/>
</dbReference>
<evidence type="ECO:0000259" key="3">
    <source>
        <dbReference type="PROSITE" id="PS50113"/>
    </source>
</evidence>
<dbReference type="InterPro" id="IPR000700">
    <property type="entry name" value="PAS-assoc_C"/>
</dbReference>
<name>A0A2G7T7D8_9FLAO</name>
<dbReference type="Pfam" id="PF22588">
    <property type="entry name" value="dCache_1_like"/>
    <property type="match status" value="1"/>
</dbReference>
<keyword evidence="1" id="KW-0812">Transmembrane</keyword>
<dbReference type="InterPro" id="IPR013656">
    <property type="entry name" value="PAS_4"/>
</dbReference>